<dbReference type="GO" id="GO:0004523">
    <property type="term" value="F:RNA-DNA hybrid ribonuclease activity"/>
    <property type="evidence" value="ECO:0007669"/>
    <property type="project" value="InterPro"/>
</dbReference>
<dbReference type="InterPro" id="IPR002156">
    <property type="entry name" value="RNaseH_domain"/>
</dbReference>
<sequence length="149" mass="16699">MYFDGAANHLGYGIDVLLVSPQGDHIPRSVRVTFSYYHSTTNNIVEYKACIISLKTALELGITQMDILGDSNLVLKQVRGDWKTKDVKLKPYHAHLELLIEKLEELKYIHLLRAQNQFASALATLISTVDIPANVIVRPLLTETRSVPA</sequence>
<dbReference type="SUPFAM" id="SSF53098">
    <property type="entry name" value="Ribonuclease H-like"/>
    <property type="match status" value="1"/>
</dbReference>
<dbReference type="InterPro" id="IPR036397">
    <property type="entry name" value="RNaseH_sf"/>
</dbReference>
<evidence type="ECO:0000259" key="1">
    <source>
        <dbReference type="PROSITE" id="PS50879"/>
    </source>
</evidence>
<comment type="caution">
    <text evidence="2">The sequence shown here is derived from an EMBL/GenBank/DDBJ whole genome shotgun (WGS) entry which is preliminary data.</text>
</comment>
<protein>
    <recommendedName>
        <fullName evidence="1">RNase H type-1 domain-containing protein</fullName>
    </recommendedName>
</protein>
<dbReference type="InterPro" id="IPR012337">
    <property type="entry name" value="RNaseH-like_sf"/>
</dbReference>
<proteinExistence type="predicted"/>
<dbReference type="Proteomes" id="UP000288805">
    <property type="component" value="Unassembled WGS sequence"/>
</dbReference>
<dbReference type="PANTHER" id="PTHR48475">
    <property type="entry name" value="RIBONUCLEASE H"/>
    <property type="match status" value="1"/>
</dbReference>
<name>A0A438DNI9_VITVI</name>
<dbReference type="GO" id="GO:0003676">
    <property type="term" value="F:nucleic acid binding"/>
    <property type="evidence" value="ECO:0007669"/>
    <property type="project" value="InterPro"/>
</dbReference>
<dbReference type="AlphaFoldDB" id="A0A438DNI9"/>
<dbReference type="CDD" id="cd09279">
    <property type="entry name" value="RNase_HI_like"/>
    <property type="match status" value="1"/>
</dbReference>
<reference evidence="2 3" key="1">
    <citation type="journal article" date="2018" name="PLoS Genet.">
        <title>Population sequencing reveals clonal diversity and ancestral inbreeding in the grapevine cultivar Chardonnay.</title>
        <authorList>
            <person name="Roach M.J."/>
            <person name="Johnson D.L."/>
            <person name="Bohlmann J."/>
            <person name="van Vuuren H.J."/>
            <person name="Jones S.J."/>
            <person name="Pretorius I.S."/>
            <person name="Schmidt S.A."/>
            <person name="Borneman A.R."/>
        </authorList>
    </citation>
    <scope>NUCLEOTIDE SEQUENCE [LARGE SCALE GENOMIC DNA]</scope>
    <source>
        <strain evidence="3">cv. Chardonnay</strain>
        <tissue evidence="2">Leaf</tissue>
    </source>
</reference>
<dbReference type="PANTHER" id="PTHR48475:SF1">
    <property type="entry name" value="RNASE H TYPE-1 DOMAIN-CONTAINING PROTEIN"/>
    <property type="match status" value="1"/>
</dbReference>
<dbReference type="EMBL" id="QGNW01001550">
    <property type="protein sequence ID" value="RVW37023.1"/>
    <property type="molecule type" value="Genomic_DNA"/>
</dbReference>
<dbReference type="Gene3D" id="3.30.420.10">
    <property type="entry name" value="Ribonuclease H-like superfamily/Ribonuclease H"/>
    <property type="match status" value="1"/>
</dbReference>
<evidence type="ECO:0000313" key="3">
    <source>
        <dbReference type="Proteomes" id="UP000288805"/>
    </source>
</evidence>
<feature type="domain" description="RNase H type-1" evidence="1">
    <location>
        <begin position="1"/>
        <end position="138"/>
    </location>
</feature>
<accession>A0A438DNI9</accession>
<organism evidence="2 3">
    <name type="scientific">Vitis vinifera</name>
    <name type="common">Grape</name>
    <dbReference type="NCBI Taxonomy" id="29760"/>
    <lineage>
        <taxon>Eukaryota</taxon>
        <taxon>Viridiplantae</taxon>
        <taxon>Streptophyta</taxon>
        <taxon>Embryophyta</taxon>
        <taxon>Tracheophyta</taxon>
        <taxon>Spermatophyta</taxon>
        <taxon>Magnoliopsida</taxon>
        <taxon>eudicotyledons</taxon>
        <taxon>Gunneridae</taxon>
        <taxon>Pentapetalae</taxon>
        <taxon>rosids</taxon>
        <taxon>Vitales</taxon>
        <taxon>Vitaceae</taxon>
        <taxon>Viteae</taxon>
        <taxon>Vitis</taxon>
    </lineage>
</organism>
<dbReference type="Pfam" id="PF13456">
    <property type="entry name" value="RVT_3"/>
    <property type="match status" value="1"/>
</dbReference>
<evidence type="ECO:0000313" key="2">
    <source>
        <dbReference type="EMBL" id="RVW37023.1"/>
    </source>
</evidence>
<dbReference type="PROSITE" id="PS50879">
    <property type="entry name" value="RNASE_H_1"/>
    <property type="match status" value="1"/>
</dbReference>
<gene>
    <name evidence="2" type="ORF">CK203_102364</name>
</gene>